<dbReference type="Gene3D" id="1.20.140.10">
    <property type="entry name" value="Butyryl-CoA Dehydrogenase, subunit A, domain 3"/>
    <property type="match status" value="1"/>
</dbReference>
<dbReference type="PANTHER" id="PTHR43884">
    <property type="entry name" value="ACYL-COA DEHYDROGENASE"/>
    <property type="match status" value="1"/>
</dbReference>
<organism evidence="7 8">
    <name type="scientific">Sphingobium xenophagum</name>
    <dbReference type="NCBI Taxonomy" id="121428"/>
    <lineage>
        <taxon>Bacteria</taxon>
        <taxon>Pseudomonadati</taxon>
        <taxon>Pseudomonadota</taxon>
        <taxon>Alphaproteobacteria</taxon>
        <taxon>Sphingomonadales</taxon>
        <taxon>Sphingomonadaceae</taxon>
        <taxon>Sphingobium</taxon>
    </lineage>
</organism>
<evidence type="ECO:0000256" key="4">
    <source>
        <dbReference type="ARBA" id="ARBA00022827"/>
    </source>
</evidence>
<accession>A0ABU1X4D2</accession>
<keyword evidence="3" id="KW-0285">Flavoprotein</keyword>
<dbReference type="EMBL" id="JAVDWV010000016">
    <property type="protein sequence ID" value="MDR7156425.1"/>
    <property type="molecule type" value="Genomic_DNA"/>
</dbReference>
<dbReference type="SUPFAM" id="SSF56645">
    <property type="entry name" value="Acyl-CoA dehydrogenase NM domain-like"/>
    <property type="match status" value="1"/>
</dbReference>
<evidence type="ECO:0000313" key="8">
    <source>
        <dbReference type="Proteomes" id="UP001267638"/>
    </source>
</evidence>
<evidence type="ECO:0000256" key="1">
    <source>
        <dbReference type="ARBA" id="ARBA00001974"/>
    </source>
</evidence>
<protein>
    <submittedName>
        <fullName evidence="7">Acyl-CoA dehydrogenase</fullName>
        <ecNumber evidence="7">1.3.8.7</ecNumber>
    </submittedName>
</protein>
<evidence type="ECO:0000256" key="2">
    <source>
        <dbReference type="ARBA" id="ARBA00009347"/>
    </source>
</evidence>
<dbReference type="PANTHER" id="PTHR43884:SF20">
    <property type="entry name" value="ACYL-COA DEHYDROGENASE FADE28"/>
    <property type="match status" value="1"/>
</dbReference>
<reference evidence="7 8" key="1">
    <citation type="submission" date="2023-07" db="EMBL/GenBank/DDBJ databases">
        <title>Sorghum-associated microbial communities from plants grown in Nebraska, USA.</title>
        <authorList>
            <person name="Schachtman D."/>
        </authorList>
    </citation>
    <scope>NUCLEOTIDE SEQUENCE [LARGE SCALE GENOMIC DNA]</scope>
    <source>
        <strain evidence="7 8">4256</strain>
    </source>
</reference>
<dbReference type="RefSeq" id="WP_310226704.1">
    <property type="nucleotide sequence ID" value="NZ_JAVDWV010000016.1"/>
</dbReference>
<dbReference type="Pfam" id="PF00441">
    <property type="entry name" value="Acyl-CoA_dh_1"/>
    <property type="match status" value="1"/>
</dbReference>
<evidence type="ECO:0000259" key="6">
    <source>
        <dbReference type="Pfam" id="PF00441"/>
    </source>
</evidence>
<comment type="cofactor">
    <cofactor evidence="1">
        <name>FAD</name>
        <dbReference type="ChEBI" id="CHEBI:57692"/>
    </cofactor>
</comment>
<evidence type="ECO:0000256" key="5">
    <source>
        <dbReference type="ARBA" id="ARBA00023002"/>
    </source>
</evidence>
<comment type="similarity">
    <text evidence="2">Belongs to the acyl-CoA dehydrogenase family.</text>
</comment>
<dbReference type="InterPro" id="IPR009100">
    <property type="entry name" value="AcylCoA_DH/oxidase_NM_dom_sf"/>
</dbReference>
<name>A0ABU1X4D2_SPHXE</name>
<evidence type="ECO:0000256" key="3">
    <source>
        <dbReference type="ARBA" id="ARBA00022630"/>
    </source>
</evidence>
<dbReference type="EC" id="1.3.8.7" evidence="7"/>
<dbReference type="InterPro" id="IPR037069">
    <property type="entry name" value="AcylCoA_DH/ox_N_sf"/>
</dbReference>
<dbReference type="InterPro" id="IPR009075">
    <property type="entry name" value="AcylCo_DH/oxidase_C"/>
</dbReference>
<dbReference type="Gene3D" id="1.10.540.10">
    <property type="entry name" value="Acyl-CoA dehydrogenase/oxidase, N-terminal domain"/>
    <property type="match status" value="1"/>
</dbReference>
<dbReference type="SUPFAM" id="SSF47203">
    <property type="entry name" value="Acyl-CoA dehydrogenase C-terminal domain-like"/>
    <property type="match status" value="1"/>
</dbReference>
<dbReference type="GO" id="GO:0070991">
    <property type="term" value="F:medium-chain fatty acyl-CoA dehydrogenase activity"/>
    <property type="evidence" value="ECO:0007669"/>
    <property type="project" value="UniProtKB-EC"/>
</dbReference>
<gene>
    <name evidence="7" type="ORF">J2W40_003269</name>
</gene>
<keyword evidence="5 7" id="KW-0560">Oxidoreductase</keyword>
<keyword evidence="8" id="KW-1185">Reference proteome</keyword>
<keyword evidence="4" id="KW-0274">FAD</keyword>
<evidence type="ECO:0000313" key="7">
    <source>
        <dbReference type="EMBL" id="MDR7156425.1"/>
    </source>
</evidence>
<proteinExistence type="inferred from homology"/>
<comment type="caution">
    <text evidence="7">The sequence shown here is derived from an EMBL/GenBank/DDBJ whole genome shotgun (WGS) entry which is preliminary data.</text>
</comment>
<sequence length="329" mass="34656">MNEHQSMLADMTQSLFEEIGHAADPAADWDRVEELGLPGLLVPENDGGFGGSWQDGLIVFRTAGYHALDLPLVEAIIAAHIARCAGLSGRGTIAMAATGSLLDNCFTGSVSGAAAADGAAFVVAPSPNGNGSMIVDLAGQNSPSRTAISGERRSTLLLDGARTVQHESDIFMLGAFARSAQIAGALDAALAMATEYANQRKQFGRALSAFQAVQQNLATFACEAAAANCAAHAAAQALDHGDATYEVAAAKMRADMAAGVGTAIAHQVHGAIGFTEEYDLHWLTRRLWTWRSEFGNDSYWADRLGQRTCARGADNFWPDLTNLSDRLVS</sequence>
<dbReference type="InterPro" id="IPR036250">
    <property type="entry name" value="AcylCo_DH-like_C"/>
</dbReference>
<dbReference type="Proteomes" id="UP001267638">
    <property type="component" value="Unassembled WGS sequence"/>
</dbReference>
<feature type="domain" description="Acyl-CoA dehydrogenase/oxidase C-terminal" evidence="6">
    <location>
        <begin position="171"/>
        <end position="295"/>
    </location>
</feature>